<organism evidence="2 3">
    <name type="scientific">Morus notabilis</name>
    <dbReference type="NCBI Taxonomy" id="981085"/>
    <lineage>
        <taxon>Eukaryota</taxon>
        <taxon>Viridiplantae</taxon>
        <taxon>Streptophyta</taxon>
        <taxon>Embryophyta</taxon>
        <taxon>Tracheophyta</taxon>
        <taxon>Spermatophyta</taxon>
        <taxon>Magnoliopsida</taxon>
        <taxon>eudicotyledons</taxon>
        <taxon>Gunneridae</taxon>
        <taxon>Pentapetalae</taxon>
        <taxon>rosids</taxon>
        <taxon>fabids</taxon>
        <taxon>Rosales</taxon>
        <taxon>Moraceae</taxon>
        <taxon>Moreae</taxon>
        <taxon>Morus</taxon>
    </lineage>
</organism>
<keyword evidence="3" id="KW-1185">Reference proteome</keyword>
<name>W9RTE0_9ROSA</name>
<gene>
    <name evidence="2" type="ORF">L484_006743</name>
</gene>
<evidence type="ECO:0000256" key="1">
    <source>
        <dbReference type="SAM" id="MobiDB-lite"/>
    </source>
</evidence>
<sequence>MSIENQEIGGMKQRETLESNRSTLMGRPCEIGFVRGRESGLTGEREGGDRRFRRERERDDSTQSQSETERRFSVG</sequence>
<proteinExistence type="predicted"/>
<protein>
    <submittedName>
        <fullName evidence="2">Uncharacterized protein</fullName>
    </submittedName>
</protein>
<feature type="region of interest" description="Disordered" evidence="1">
    <location>
        <begin position="1"/>
        <end position="75"/>
    </location>
</feature>
<reference evidence="3" key="1">
    <citation type="submission" date="2013-01" db="EMBL/GenBank/DDBJ databases">
        <title>Draft Genome Sequence of a Mulberry Tree, Morus notabilis C.K. Schneid.</title>
        <authorList>
            <person name="He N."/>
            <person name="Zhao S."/>
        </authorList>
    </citation>
    <scope>NUCLEOTIDE SEQUENCE</scope>
</reference>
<dbReference type="EMBL" id="KE345184">
    <property type="protein sequence ID" value="EXB94978.1"/>
    <property type="molecule type" value="Genomic_DNA"/>
</dbReference>
<evidence type="ECO:0000313" key="2">
    <source>
        <dbReference type="EMBL" id="EXB94978.1"/>
    </source>
</evidence>
<feature type="compositionally biased region" description="Basic and acidic residues" evidence="1">
    <location>
        <begin position="35"/>
        <end position="75"/>
    </location>
</feature>
<evidence type="ECO:0000313" key="3">
    <source>
        <dbReference type="Proteomes" id="UP000030645"/>
    </source>
</evidence>
<accession>W9RTE0</accession>
<dbReference type="Proteomes" id="UP000030645">
    <property type="component" value="Unassembled WGS sequence"/>
</dbReference>
<dbReference type="AlphaFoldDB" id="W9RTE0"/>